<organism evidence="2 3">
    <name type="scientific">Ferviditalea candida</name>
    <dbReference type="NCBI Taxonomy" id="3108399"/>
    <lineage>
        <taxon>Bacteria</taxon>
        <taxon>Bacillati</taxon>
        <taxon>Bacillota</taxon>
        <taxon>Bacilli</taxon>
        <taxon>Bacillales</taxon>
        <taxon>Paenibacillaceae</taxon>
        <taxon>Ferviditalea</taxon>
    </lineage>
</organism>
<dbReference type="SUPFAM" id="SSF51445">
    <property type="entry name" value="(Trans)glycosidases"/>
    <property type="match status" value="1"/>
</dbReference>
<feature type="domain" description="Rv2525c-like glycoside hydrolase-like" evidence="1">
    <location>
        <begin position="31"/>
        <end position="133"/>
    </location>
</feature>
<evidence type="ECO:0000313" key="2">
    <source>
        <dbReference type="EMBL" id="MEB3102880.1"/>
    </source>
</evidence>
<reference evidence="2" key="1">
    <citation type="submission" date="2023-12" db="EMBL/GenBank/DDBJ databases">
        <title>Fervidustalea candida gen. nov., sp. nov., a novel member of the family Paenibacillaceae isolated from a geothermal area.</title>
        <authorList>
            <person name="Li W.-J."/>
            <person name="Jiao J.-Y."/>
            <person name="Chen Y."/>
        </authorList>
    </citation>
    <scope>NUCLEOTIDE SEQUENCE</scope>
    <source>
        <strain evidence="2">SYSU GA230002</strain>
    </source>
</reference>
<accession>A0ABU5ZK44</accession>
<dbReference type="InterPro" id="IPR017853">
    <property type="entry name" value="GH"/>
</dbReference>
<dbReference type="Proteomes" id="UP001310386">
    <property type="component" value="Unassembled WGS sequence"/>
</dbReference>
<dbReference type="GO" id="GO:0016787">
    <property type="term" value="F:hydrolase activity"/>
    <property type="evidence" value="ECO:0007669"/>
    <property type="project" value="UniProtKB-KW"/>
</dbReference>
<proteinExistence type="predicted"/>
<sequence>MAQLWGVDSAARVSASSYQCVVGNFGAPVFWGRYLKTVSGYADGLTRSEADFLHGKGIKILPIYSDFRIATGYDKGRIIARNAVYHAKMLDVPSDVFLFANIEKFFSVDDAWIRGWVETLYPSGYRPGFYHDPVERNFSSAYCKASSAQPLVRTQSVLWSAAPLPGPTTKAEAPTFKPSAPPCASNVWLWQYGKDAAPCSIDTNLMDPRVLQHLW</sequence>
<dbReference type="RefSeq" id="WP_371755005.1">
    <property type="nucleotide sequence ID" value="NZ_JAYJLD010000024.1"/>
</dbReference>
<evidence type="ECO:0000313" key="3">
    <source>
        <dbReference type="Proteomes" id="UP001310386"/>
    </source>
</evidence>
<protein>
    <submittedName>
        <fullName evidence="2">Glycoside hydrolase domain-containing protein</fullName>
    </submittedName>
</protein>
<comment type="caution">
    <text evidence="2">The sequence shown here is derived from an EMBL/GenBank/DDBJ whole genome shotgun (WGS) entry which is preliminary data.</text>
</comment>
<name>A0ABU5ZK44_9BACL</name>
<dbReference type="InterPro" id="IPR015020">
    <property type="entry name" value="Rv2525c-like_Glyco_Hydro-like"/>
</dbReference>
<evidence type="ECO:0000259" key="1">
    <source>
        <dbReference type="Pfam" id="PF08924"/>
    </source>
</evidence>
<dbReference type="EMBL" id="JAYJLD010000024">
    <property type="protein sequence ID" value="MEB3102880.1"/>
    <property type="molecule type" value="Genomic_DNA"/>
</dbReference>
<dbReference type="Gene3D" id="3.20.20.80">
    <property type="entry name" value="Glycosidases"/>
    <property type="match status" value="1"/>
</dbReference>
<dbReference type="Pfam" id="PF08924">
    <property type="entry name" value="Rv2525c_GlyHyd-like"/>
    <property type="match status" value="1"/>
</dbReference>
<keyword evidence="2" id="KW-0378">Hydrolase</keyword>
<keyword evidence="3" id="KW-1185">Reference proteome</keyword>
<gene>
    <name evidence="2" type="ORF">VF724_14565</name>
</gene>